<evidence type="ECO:0000256" key="3">
    <source>
        <dbReference type="SAM" id="SignalP"/>
    </source>
</evidence>
<feature type="signal peptide" evidence="3">
    <location>
        <begin position="1"/>
        <end position="22"/>
    </location>
</feature>
<feature type="repeat" description="TPR" evidence="2">
    <location>
        <begin position="549"/>
        <end position="582"/>
    </location>
</feature>
<dbReference type="Pfam" id="PF13432">
    <property type="entry name" value="TPR_16"/>
    <property type="match status" value="2"/>
</dbReference>
<protein>
    <submittedName>
        <fullName evidence="5">Tetratricopeptide repeat protein</fullName>
    </submittedName>
</protein>
<feature type="domain" description="Outer membrane lipoprotein BamD-like" evidence="4">
    <location>
        <begin position="585"/>
        <end position="701"/>
    </location>
</feature>
<accession>A0AAT9GGQ9</accession>
<feature type="chain" id="PRO_5043938896" evidence="3">
    <location>
        <begin position="23"/>
        <end position="1013"/>
    </location>
</feature>
<dbReference type="AlphaFoldDB" id="A0AAT9GGQ9"/>
<keyword evidence="2" id="KW-0802">TPR repeat</keyword>
<evidence type="ECO:0000259" key="4">
    <source>
        <dbReference type="Pfam" id="PF13525"/>
    </source>
</evidence>
<dbReference type="InterPro" id="IPR011990">
    <property type="entry name" value="TPR-like_helical_dom_sf"/>
</dbReference>
<evidence type="ECO:0000313" key="5">
    <source>
        <dbReference type="EMBL" id="BFG69843.1"/>
    </source>
</evidence>
<name>A0AAT9GGQ9_9BACT</name>
<dbReference type="SUPFAM" id="SSF48452">
    <property type="entry name" value="TPR-like"/>
    <property type="match status" value="5"/>
</dbReference>
<dbReference type="PROSITE" id="PS50005">
    <property type="entry name" value="TPR"/>
    <property type="match status" value="2"/>
</dbReference>
<dbReference type="GO" id="GO:0051301">
    <property type="term" value="P:cell division"/>
    <property type="evidence" value="ECO:0007669"/>
    <property type="project" value="TreeGrafter"/>
</dbReference>
<dbReference type="PANTHER" id="PTHR12558">
    <property type="entry name" value="CELL DIVISION CYCLE 16,23,27"/>
    <property type="match status" value="1"/>
</dbReference>
<dbReference type="PANTHER" id="PTHR12558:SF13">
    <property type="entry name" value="CELL DIVISION CYCLE PROTEIN 27 HOMOLOG"/>
    <property type="match status" value="1"/>
</dbReference>
<feature type="repeat" description="TPR" evidence="2">
    <location>
        <begin position="658"/>
        <end position="691"/>
    </location>
</feature>
<dbReference type="Pfam" id="PF12895">
    <property type="entry name" value="ANAPC3"/>
    <property type="match status" value="1"/>
</dbReference>
<dbReference type="RefSeq" id="WP_353550145.1">
    <property type="nucleotide sequence ID" value="NZ_AP029612.1"/>
</dbReference>
<dbReference type="SMART" id="SM00028">
    <property type="entry name" value="TPR"/>
    <property type="match status" value="10"/>
</dbReference>
<proteinExistence type="predicted"/>
<dbReference type="Pfam" id="PF13525">
    <property type="entry name" value="YfiO"/>
    <property type="match status" value="1"/>
</dbReference>
<dbReference type="InterPro" id="IPR019734">
    <property type="entry name" value="TPR_rpt"/>
</dbReference>
<evidence type="ECO:0000256" key="2">
    <source>
        <dbReference type="PROSITE-ProRule" id="PRU00339"/>
    </source>
</evidence>
<keyword evidence="1 3" id="KW-0732">Signal</keyword>
<dbReference type="InterPro" id="IPR039565">
    <property type="entry name" value="BamD-like"/>
</dbReference>
<dbReference type="EMBL" id="AP029612">
    <property type="protein sequence ID" value="BFG69843.1"/>
    <property type="molecule type" value="Genomic_DNA"/>
</dbReference>
<reference evidence="5" key="1">
    <citation type="submission" date="2024-02" db="EMBL/GenBank/DDBJ databases">
        <title>Sediminibacterium planktonica sp. nov. and Sediminibacterium longus sp. nov., isolated from surface lake and river water.</title>
        <authorList>
            <person name="Watanabe K."/>
            <person name="Takemine S."/>
            <person name="Ishii Y."/>
            <person name="Ogata Y."/>
            <person name="Shindo C."/>
            <person name="Suda W."/>
        </authorList>
    </citation>
    <scope>NUCLEOTIDE SEQUENCE</scope>
    <source>
        <strain evidence="5">KACHI17</strain>
    </source>
</reference>
<gene>
    <name evidence="5" type="ORF">KACHI17_07240</name>
</gene>
<evidence type="ECO:0000256" key="1">
    <source>
        <dbReference type="ARBA" id="ARBA00022729"/>
    </source>
</evidence>
<sequence length="1013" mass="115917">MNKFFSICLLAAGFAVSTQVNAQLSQQLQDPDAEFKQAKELFQNDQYGLAYPVFKKIYSHGAATTNLSFTVQLEARYYYILCGLKLNDSTAAPMAVDFVELENDVPHVQMMRFHLGEYYYRRKMLPEAVACYEKANIANLSNREIADMKFHQAYGYFTMLQFDKARPLFNAIRQIPQDPNYIDANYYYAFIAFNDKKYDDAIVSFQIAEQSKDYQNVIPFYLTEIYYFKGERNKALEYGEAALNKGGQYYDLQLRQLVGHLYFEKRQYAKALPYIEKYVAGTPKVRREDMYELAYCYYEAKNWTKAIEGLKQLGGGEDSLAQNSMYLLADAYLKTNDKQNARNAFQFCADNNSNALQKEFSLFNYAKLSYDMGYMDAALKGFQSFTSAYPASTMLQEARELLVSTLANTSNYKDGLALYESLPVRSENAMKVYPRLLYGRSVELINDQQINQAEPLLNRLLEVPYNNNLIALTRFWKGEIAYRNGNNEVAIVQFSEYIKNPMTNGEVNLVNARYSLGYALLKTENYPAAKEQFENVAKNITINSSNIEKDAYLRVADCYFMNKEFKKALGMYDQVLNMQLNTADYALYQKAVIAGAMNQNSEKLKLLQSLESRFPSSSYIADAALEQANTYLADENYEAALAPLNKILKSEKAASIHPEAYLKSGIAYFNLDKNEESLNQFKTLVSGYPNSTETDAAVEYIRNLFIEKQQPGEFVSFMRSNGRPVTYNEEDSLTFKSAMLRYDVKDMSGAKNGFKDYLSKFPDGRYAIEANYFSAEIFVTEKLLKEALPFYAAVAEKGVSSFAERSVLQAARIHYFELKDYTNAEKYFSQLKSIASQQENKLEAMRGLLRCQFKAQKWVEAAPNAEDLLKETGIATDDKMMANLVVAKNYQLNKQSDLAIAAYRQVMQTGKSEYGAESQYRIAEILFQQDKLAEAETAAFDVIKKSGSYEFWVTRSYLLLGDIYFKQKDLFNAEATFKSIVDNATIIELKEEAQQKLKVVLEEKNKINKVEQE</sequence>
<dbReference type="Gene3D" id="1.25.40.10">
    <property type="entry name" value="Tetratricopeptide repeat domain"/>
    <property type="match status" value="6"/>
</dbReference>
<organism evidence="5">
    <name type="scientific">Sediminibacterium sp. KACHI17</name>
    <dbReference type="NCBI Taxonomy" id="1751071"/>
    <lineage>
        <taxon>Bacteria</taxon>
        <taxon>Pseudomonadati</taxon>
        <taxon>Bacteroidota</taxon>
        <taxon>Chitinophagia</taxon>
        <taxon>Chitinophagales</taxon>
        <taxon>Chitinophagaceae</taxon>
        <taxon>Sediminibacterium</taxon>
    </lineage>
</organism>